<accession>A0ABN1K520</accession>
<dbReference type="Pfam" id="PF00126">
    <property type="entry name" value="HTH_1"/>
    <property type="match status" value="1"/>
</dbReference>
<dbReference type="RefSeq" id="WP_141287111.1">
    <property type="nucleotide sequence ID" value="NZ_BAAAEW010000021.1"/>
</dbReference>
<dbReference type="SUPFAM" id="SSF53850">
    <property type="entry name" value="Periplasmic binding protein-like II"/>
    <property type="match status" value="1"/>
</dbReference>
<gene>
    <name evidence="6" type="primary">nmoR</name>
    <name evidence="6" type="ORF">GCM10009107_32120</name>
</gene>
<reference evidence="6 7" key="1">
    <citation type="journal article" date="2019" name="Int. J. Syst. Evol. Microbiol.">
        <title>The Global Catalogue of Microorganisms (GCM) 10K type strain sequencing project: providing services to taxonomists for standard genome sequencing and annotation.</title>
        <authorList>
            <consortium name="The Broad Institute Genomics Platform"/>
            <consortium name="The Broad Institute Genome Sequencing Center for Infectious Disease"/>
            <person name="Wu L."/>
            <person name="Ma J."/>
        </authorList>
    </citation>
    <scope>NUCLEOTIDE SEQUENCE [LARGE SCALE GENOMIC DNA]</scope>
    <source>
        <strain evidence="6 7">JCM 15503</strain>
    </source>
</reference>
<dbReference type="Gene3D" id="3.40.190.10">
    <property type="entry name" value="Periplasmic binding protein-like II"/>
    <property type="match status" value="2"/>
</dbReference>
<dbReference type="Gene3D" id="1.10.10.10">
    <property type="entry name" value="Winged helix-like DNA-binding domain superfamily/Winged helix DNA-binding domain"/>
    <property type="match status" value="1"/>
</dbReference>
<evidence type="ECO:0000256" key="1">
    <source>
        <dbReference type="ARBA" id="ARBA00009437"/>
    </source>
</evidence>
<evidence type="ECO:0000313" key="7">
    <source>
        <dbReference type="Proteomes" id="UP001500279"/>
    </source>
</evidence>
<dbReference type="PANTHER" id="PTHR30126:SF40">
    <property type="entry name" value="HTH-TYPE TRANSCRIPTIONAL REGULATOR GLTR"/>
    <property type="match status" value="1"/>
</dbReference>
<dbReference type="Proteomes" id="UP001500279">
    <property type="component" value="Unassembled WGS sequence"/>
</dbReference>
<dbReference type="InterPro" id="IPR000847">
    <property type="entry name" value="LysR_HTH_N"/>
</dbReference>
<name>A0ABN1K520_9BURK</name>
<comment type="similarity">
    <text evidence="1">Belongs to the LysR transcriptional regulatory family.</text>
</comment>
<organism evidence="6 7">
    <name type="scientific">Ideonella azotifigens</name>
    <dbReference type="NCBI Taxonomy" id="513160"/>
    <lineage>
        <taxon>Bacteria</taxon>
        <taxon>Pseudomonadati</taxon>
        <taxon>Pseudomonadota</taxon>
        <taxon>Betaproteobacteria</taxon>
        <taxon>Burkholderiales</taxon>
        <taxon>Sphaerotilaceae</taxon>
        <taxon>Ideonella</taxon>
    </lineage>
</organism>
<dbReference type="SUPFAM" id="SSF46785">
    <property type="entry name" value="Winged helix' DNA-binding domain"/>
    <property type="match status" value="1"/>
</dbReference>
<dbReference type="PANTHER" id="PTHR30126">
    <property type="entry name" value="HTH-TYPE TRANSCRIPTIONAL REGULATOR"/>
    <property type="match status" value="1"/>
</dbReference>
<evidence type="ECO:0000256" key="4">
    <source>
        <dbReference type="ARBA" id="ARBA00023163"/>
    </source>
</evidence>
<feature type="domain" description="HTH lysR-type" evidence="5">
    <location>
        <begin position="1"/>
        <end position="58"/>
    </location>
</feature>
<keyword evidence="7" id="KW-1185">Reference proteome</keyword>
<keyword evidence="4" id="KW-0804">Transcription</keyword>
<dbReference type="InterPro" id="IPR005119">
    <property type="entry name" value="LysR_subst-bd"/>
</dbReference>
<keyword evidence="2" id="KW-0805">Transcription regulation</keyword>
<dbReference type="InterPro" id="IPR036390">
    <property type="entry name" value="WH_DNA-bd_sf"/>
</dbReference>
<dbReference type="PRINTS" id="PR00039">
    <property type="entry name" value="HTHLYSR"/>
</dbReference>
<evidence type="ECO:0000313" key="6">
    <source>
        <dbReference type="EMBL" id="GAA0755036.1"/>
    </source>
</evidence>
<proteinExistence type="inferred from homology"/>
<protein>
    <submittedName>
        <fullName evidence="6">LysR family transcriptional regulator NmoR</fullName>
    </submittedName>
</protein>
<dbReference type="PROSITE" id="PS50931">
    <property type="entry name" value="HTH_LYSR"/>
    <property type="match status" value="1"/>
</dbReference>
<comment type="caution">
    <text evidence="6">The sequence shown here is derived from an EMBL/GenBank/DDBJ whole genome shotgun (WGS) entry which is preliminary data.</text>
</comment>
<sequence length="284" mass="30984">MDLSSLDIFCVVADELSVTRAADRLQRAQSNVTTRLRQLEEQLGTALFLREGKRMTLTPEGQLFQTYAQRLLALAAEAKAALQPQNPKGRLRVGTMESTAASRLPGLLARYHKRWPEVALELQMAPSASLIEQLLGHQLDCALVADTAVLGVALDDSLEARAVFQEELLLLLPAEHPEVDCAGQLQVSSLAALEPGCTYRRMAQQWLAGKPGMRVLELGSYHAIFACVAAGTSVGVAPRSVLELQRKPPGLRTQPLAQVDTLLLHRRGYVSAAFEALQGMLLER</sequence>
<dbReference type="EMBL" id="BAAAEW010000021">
    <property type="protein sequence ID" value="GAA0755036.1"/>
    <property type="molecule type" value="Genomic_DNA"/>
</dbReference>
<evidence type="ECO:0000259" key="5">
    <source>
        <dbReference type="PROSITE" id="PS50931"/>
    </source>
</evidence>
<evidence type="ECO:0000256" key="3">
    <source>
        <dbReference type="ARBA" id="ARBA00023125"/>
    </source>
</evidence>
<dbReference type="Pfam" id="PF03466">
    <property type="entry name" value="LysR_substrate"/>
    <property type="match status" value="1"/>
</dbReference>
<dbReference type="InterPro" id="IPR036388">
    <property type="entry name" value="WH-like_DNA-bd_sf"/>
</dbReference>
<evidence type="ECO:0000256" key="2">
    <source>
        <dbReference type="ARBA" id="ARBA00023015"/>
    </source>
</evidence>
<keyword evidence="3" id="KW-0238">DNA-binding</keyword>